<evidence type="ECO:0000256" key="5">
    <source>
        <dbReference type="PROSITE-ProRule" id="PRU00206"/>
    </source>
</evidence>
<keyword evidence="3" id="KW-0106">Calcium</keyword>
<feature type="domain" description="TNFR-Cys" evidence="6">
    <location>
        <begin position="865"/>
        <end position="908"/>
    </location>
</feature>
<evidence type="ECO:0000256" key="1">
    <source>
        <dbReference type="ARBA" id="ARBA00022729"/>
    </source>
</evidence>
<feature type="disulfide bond" evidence="5">
    <location>
        <begin position="839"/>
        <end position="852"/>
    </location>
</feature>
<feature type="disulfide bond" evidence="5">
    <location>
        <begin position="842"/>
        <end position="860"/>
    </location>
</feature>
<comment type="caution">
    <text evidence="7">The sequence shown here is derived from an EMBL/GenBank/DDBJ whole genome shotgun (WGS) entry which is preliminary data.</text>
</comment>
<dbReference type="PANTHER" id="PTHR11878:SF65">
    <property type="entry name" value="NA_CA-EXCHANGE PROTEIN, ISOFORM G"/>
    <property type="match status" value="1"/>
</dbReference>
<dbReference type="SMART" id="SM00237">
    <property type="entry name" value="Calx_beta"/>
    <property type="match status" value="4"/>
</dbReference>
<dbReference type="InterPro" id="IPR038081">
    <property type="entry name" value="CalX-like_sf"/>
</dbReference>
<evidence type="ECO:0000256" key="3">
    <source>
        <dbReference type="ARBA" id="ARBA00022837"/>
    </source>
</evidence>
<accession>A0A225X0T0</accession>
<feature type="domain" description="TNFR-Cys" evidence="6">
    <location>
        <begin position="817"/>
        <end position="860"/>
    </location>
</feature>
<dbReference type="SMART" id="SM00208">
    <property type="entry name" value="TNFR"/>
    <property type="match status" value="2"/>
</dbReference>
<dbReference type="EMBL" id="NBNE01000047">
    <property type="protein sequence ID" value="OWZ23735.1"/>
    <property type="molecule type" value="Genomic_DNA"/>
</dbReference>
<keyword evidence="5" id="KW-1015">Disulfide bond</keyword>
<gene>
    <name evidence="7" type="ORF">PHMEG_0001335</name>
</gene>
<evidence type="ECO:0000259" key="6">
    <source>
        <dbReference type="PROSITE" id="PS50050"/>
    </source>
</evidence>
<dbReference type="Pfam" id="PF03160">
    <property type="entry name" value="Calx-beta"/>
    <property type="match status" value="4"/>
</dbReference>
<dbReference type="CDD" id="cd00185">
    <property type="entry name" value="TNFRSF"/>
    <property type="match status" value="1"/>
</dbReference>
<dbReference type="SUPFAM" id="SSF141072">
    <property type="entry name" value="CalX-like"/>
    <property type="match status" value="4"/>
</dbReference>
<organism evidence="7 8">
    <name type="scientific">Phytophthora megakarya</name>
    <dbReference type="NCBI Taxonomy" id="4795"/>
    <lineage>
        <taxon>Eukaryota</taxon>
        <taxon>Sar</taxon>
        <taxon>Stramenopiles</taxon>
        <taxon>Oomycota</taxon>
        <taxon>Peronosporomycetes</taxon>
        <taxon>Peronosporales</taxon>
        <taxon>Peronosporaceae</taxon>
        <taxon>Phytophthora</taxon>
    </lineage>
</organism>
<keyword evidence="4" id="KW-0813">Transport</keyword>
<dbReference type="Pfam" id="PF00020">
    <property type="entry name" value="TNFR_c6"/>
    <property type="match status" value="1"/>
</dbReference>
<dbReference type="Proteomes" id="UP000198211">
    <property type="component" value="Unassembled WGS sequence"/>
</dbReference>
<protein>
    <recommendedName>
        <fullName evidence="6">TNFR-Cys domain-containing protein</fullName>
    </recommendedName>
</protein>
<keyword evidence="4" id="KW-0406">Ion transport</keyword>
<dbReference type="Gene3D" id="2.10.50.10">
    <property type="entry name" value="Tumor Necrosis Factor Receptor, subunit A, domain 2"/>
    <property type="match status" value="2"/>
</dbReference>
<evidence type="ECO:0000313" key="8">
    <source>
        <dbReference type="Proteomes" id="UP000198211"/>
    </source>
</evidence>
<dbReference type="PROSITE" id="PS50050">
    <property type="entry name" value="TNFR_NGFR_2"/>
    <property type="match status" value="2"/>
</dbReference>
<dbReference type="Gene3D" id="2.60.40.2030">
    <property type="match status" value="4"/>
</dbReference>
<dbReference type="GO" id="GO:0007154">
    <property type="term" value="P:cell communication"/>
    <property type="evidence" value="ECO:0007669"/>
    <property type="project" value="InterPro"/>
</dbReference>
<dbReference type="GO" id="GO:0030001">
    <property type="term" value="P:metal ion transport"/>
    <property type="evidence" value="ECO:0007669"/>
    <property type="project" value="TreeGrafter"/>
</dbReference>
<dbReference type="OrthoDB" id="194033at2759"/>
<dbReference type="PANTHER" id="PTHR11878">
    <property type="entry name" value="SODIUM/CALCIUM EXCHANGER"/>
    <property type="match status" value="1"/>
</dbReference>
<feature type="repeat" description="TNFR-Cys" evidence="5">
    <location>
        <begin position="865"/>
        <end position="908"/>
    </location>
</feature>
<dbReference type="InterPro" id="IPR003644">
    <property type="entry name" value="Calx_beta"/>
</dbReference>
<evidence type="ECO:0000313" key="7">
    <source>
        <dbReference type="EMBL" id="OWZ23735.1"/>
    </source>
</evidence>
<reference evidence="8" key="1">
    <citation type="submission" date="2017-03" db="EMBL/GenBank/DDBJ databases">
        <title>Phytopthora megakarya and P. palmivora, two closely related causual agents of cacao black pod achieved similar genome size and gene model numbers by different mechanisms.</title>
        <authorList>
            <person name="Ali S."/>
            <person name="Shao J."/>
            <person name="Larry D.J."/>
            <person name="Kronmiller B."/>
            <person name="Shen D."/>
            <person name="Strem M.D."/>
            <person name="Melnick R.L."/>
            <person name="Guiltinan M.J."/>
            <person name="Tyler B.M."/>
            <person name="Meinhardt L.W."/>
            <person name="Bailey B.A."/>
        </authorList>
    </citation>
    <scope>NUCLEOTIDE SEQUENCE [LARGE SCALE GENOMIC DNA]</scope>
    <source>
        <strain evidence="8">zdho120</strain>
    </source>
</reference>
<evidence type="ECO:0000256" key="2">
    <source>
        <dbReference type="ARBA" id="ARBA00022737"/>
    </source>
</evidence>
<dbReference type="GO" id="GO:0016020">
    <property type="term" value="C:membrane"/>
    <property type="evidence" value="ECO:0007669"/>
    <property type="project" value="InterPro"/>
</dbReference>
<dbReference type="InterPro" id="IPR001368">
    <property type="entry name" value="TNFR/NGFR_Cys_rich_reg"/>
</dbReference>
<proteinExistence type="predicted"/>
<sequence>MISRPIIEIFDALRGAEAVANGRFQFAQDVYSTTEELGVAAITVQRSLGSDGRAAVYVSSIPGVGNAVVGRDFKPIFNVSLVWQDGEDAEKALYLPIYNDGKPQEIAKTFTLKLHDAIGAEINLNRNKTQIILEPPANLVPGSFSFNNSAVTIAEGNTLTVPVLWIAGTTSTASVKFEIVCKTACSPGDFTLVSPTTMLLKWKRDDNPNSTTRVQNIVLKILDDNFYEQAENFVIRLGTVEAAANAVIGTGTIGDNGEMVVTIAGPNNVQSGTLQFDADCFDCASTKYSVIAGGSALVVIKRRRGSDGNCSVTIATQDDTAIAGLDYELLETTVSWKEGDTSDRQIIMKSLARADPRLPTRRVTLILRNNHGASITGIQANTTYVNITSPVNAVLGDINFAAREPLEFVLRNPDLSFIELASRNTSSRLQLCPRVVVSKPGVLSVAIQRNFEAFVVSVSVIVDTVAGTATSGVDFEPLTNTVVSWANEDSDVKQVLVKILTPPTYDPNPRSFRLQLSDARGAIVGNCDTLEVSLTRIAQGPHVISFDLDMVFGTLTLRMSTSVQSSTLDVTKLLLQSASEQLNGPTFRFNALQTTTSSLDGTTIVLNIGAGDLNSLKRVVGLAQTATTTFLSVDKGLFQYVLNSCQSSGIFACSPDKTVASTAIAVDKFTADTVAPVLVGYSLDLPRRLLKLHFSEGVNFSSLTIEALSLSDTATGFNIYRLSSSTTRLFSPQPDPLSGATMRDANRLPADYTFLTLQLGRTDVTALSSIGSGKIGIVRSSTFLGMGSTFVADYTGNAVKIIGPPKLLQVAAADCSVCPTGTYLTSSCSDLKDRKCAPCSVCPNNSFALEACRATQDTLCFPCTECRSGQFVSVACSPTTDRVCAPCTQCTLDEYEVSSCVAGTDRICRTCNSCVLTPAQQTLCQRSPIWKRIQMRMPFSCPQPGQQFKTREEQLQRAKSNKCGSGRCSCIATGIPGNSNPTGDGFPDDSRCTGHVVYNIFV</sequence>
<keyword evidence="2" id="KW-0677">Repeat</keyword>
<name>A0A225X0T0_9STRA</name>
<feature type="disulfide bond" evidence="5">
    <location>
        <begin position="890"/>
        <end position="908"/>
    </location>
</feature>
<dbReference type="InterPro" id="IPR051171">
    <property type="entry name" value="CaCA"/>
</dbReference>
<keyword evidence="8" id="KW-1185">Reference proteome</keyword>
<comment type="caution">
    <text evidence="5">Lacks conserved residue(s) required for the propagation of feature annotation.</text>
</comment>
<evidence type="ECO:0000256" key="4">
    <source>
        <dbReference type="ARBA" id="ARBA00023065"/>
    </source>
</evidence>
<feature type="repeat" description="TNFR-Cys" evidence="5">
    <location>
        <begin position="817"/>
        <end position="860"/>
    </location>
</feature>
<feature type="disulfide bond" evidence="5">
    <location>
        <begin position="887"/>
        <end position="900"/>
    </location>
</feature>
<keyword evidence="1" id="KW-0732">Signal</keyword>
<dbReference type="AlphaFoldDB" id="A0A225X0T0"/>